<dbReference type="Gene3D" id="3.90.180.10">
    <property type="entry name" value="Medium-chain alcohol dehydrogenases, catalytic domain"/>
    <property type="match status" value="1"/>
</dbReference>
<dbReference type="EC" id="1.1.1.-" evidence="4"/>
<evidence type="ECO:0000313" key="4">
    <source>
        <dbReference type="EMBL" id="VVZ94307.1"/>
    </source>
</evidence>
<dbReference type="CDD" id="cd08261">
    <property type="entry name" value="Zn_ADH7"/>
    <property type="match status" value="1"/>
</dbReference>
<dbReference type="InterPro" id="IPR050129">
    <property type="entry name" value="Zn_alcohol_dh"/>
</dbReference>
<dbReference type="Pfam" id="PF08240">
    <property type="entry name" value="ADH_N"/>
    <property type="match status" value="1"/>
</dbReference>
<name>A0A5K1I2G6_9GAMM</name>
<evidence type="ECO:0000256" key="1">
    <source>
        <dbReference type="ARBA" id="ARBA00023002"/>
    </source>
</evidence>
<accession>A0A5K1I2G6</accession>
<keyword evidence="1 4" id="KW-0560">Oxidoreductase</keyword>
<protein>
    <submittedName>
        <fullName evidence="4">L-galactonate oxidoreductase</fullName>
        <ecNumber evidence="4">1.1.1.-</ecNumber>
    </submittedName>
</protein>
<reference evidence="4 5" key="1">
    <citation type="submission" date="2019-09" db="EMBL/GenBank/DDBJ databases">
        <authorList>
            <person name="Criscuolo A."/>
        </authorList>
    </citation>
    <scope>NUCLEOTIDE SEQUENCE [LARGE SCALE GENOMIC DNA]</scope>
    <source>
        <strain evidence="5">3(2)</strain>
    </source>
</reference>
<dbReference type="InterPro" id="IPR036291">
    <property type="entry name" value="NAD(P)-bd_dom_sf"/>
</dbReference>
<dbReference type="Pfam" id="PF00107">
    <property type="entry name" value="ADH_zinc_N"/>
    <property type="match status" value="1"/>
</dbReference>
<dbReference type="AlphaFoldDB" id="A0A5K1I2G6"/>
<evidence type="ECO:0000259" key="3">
    <source>
        <dbReference type="Pfam" id="PF08240"/>
    </source>
</evidence>
<dbReference type="Proteomes" id="UP000326725">
    <property type="component" value="Unassembled WGS sequence"/>
</dbReference>
<keyword evidence="5" id="KW-1185">Reference proteome</keyword>
<dbReference type="PANTHER" id="PTHR43401">
    <property type="entry name" value="L-THREONINE 3-DEHYDROGENASE"/>
    <property type="match status" value="1"/>
</dbReference>
<dbReference type="PANTHER" id="PTHR43401:SF3">
    <property type="entry name" value="L-GALACTONATE-5-DEHYDROGENASE"/>
    <property type="match status" value="1"/>
</dbReference>
<organism evidence="4 5">
    <name type="scientific">Halomonas lysinitropha</name>
    <dbReference type="NCBI Taxonomy" id="2607506"/>
    <lineage>
        <taxon>Bacteria</taxon>
        <taxon>Pseudomonadati</taxon>
        <taxon>Pseudomonadota</taxon>
        <taxon>Gammaproteobacteria</taxon>
        <taxon>Oceanospirillales</taxon>
        <taxon>Halomonadaceae</taxon>
        <taxon>Halomonas</taxon>
    </lineage>
</organism>
<dbReference type="RefSeq" id="WP_151442075.1">
    <property type="nucleotide sequence ID" value="NZ_CABVOU010000015.1"/>
</dbReference>
<evidence type="ECO:0000313" key="5">
    <source>
        <dbReference type="Proteomes" id="UP000326725"/>
    </source>
</evidence>
<proteinExistence type="predicted"/>
<sequence>MRSVVCTRPGLMELEDRETPTCGSGEALLRIRRIGICGTDIHAYGGNQPYFSYPRVLGHELAGEIVAVGDSRDQALVGQNASLIPYLHCGECRACRKGLTNCCQRMQVIGVHRDGGMCDLLAVPTVHLIPSASLSLDQLALMECLAIGAHAVRRSELDSDSLAVVVGAGPIGMGVVQFARENGARVVVIDPSEQRLAFCRETLGIELTLNPTQEDPVEFLAGISDGALADVVFDASGNAHAMQKGFDFVGHGGRYVLVSIVKSDITFNDPDFHRREMTLLSSRNATREDFDRVASLMAAGRLQETAMITHRAELAEVPEAMPRWCAPSHGVIKAMVHLAPSA</sequence>
<dbReference type="SUPFAM" id="SSF50129">
    <property type="entry name" value="GroES-like"/>
    <property type="match status" value="1"/>
</dbReference>
<dbReference type="InterPro" id="IPR011032">
    <property type="entry name" value="GroES-like_sf"/>
</dbReference>
<feature type="domain" description="Alcohol dehydrogenase-like N-terminal" evidence="3">
    <location>
        <begin position="23"/>
        <end position="130"/>
    </location>
</feature>
<evidence type="ECO:0000259" key="2">
    <source>
        <dbReference type="Pfam" id="PF00107"/>
    </source>
</evidence>
<dbReference type="EMBL" id="CABVOU010000015">
    <property type="protein sequence ID" value="VVZ94307.1"/>
    <property type="molecule type" value="Genomic_DNA"/>
</dbReference>
<dbReference type="InterPro" id="IPR013154">
    <property type="entry name" value="ADH-like_N"/>
</dbReference>
<dbReference type="SUPFAM" id="SSF51735">
    <property type="entry name" value="NAD(P)-binding Rossmann-fold domains"/>
    <property type="match status" value="1"/>
</dbReference>
<dbReference type="GO" id="GO:0016491">
    <property type="term" value="F:oxidoreductase activity"/>
    <property type="evidence" value="ECO:0007669"/>
    <property type="project" value="UniProtKB-KW"/>
</dbReference>
<gene>
    <name evidence="4" type="primary">yjjN</name>
    <name evidence="4" type="ORF">HALO32_00357</name>
</gene>
<dbReference type="Gene3D" id="3.40.50.720">
    <property type="entry name" value="NAD(P)-binding Rossmann-like Domain"/>
    <property type="match status" value="1"/>
</dbReference>
<dbReference type="InterPro" id="IPR013149">
    <property type="entry name" value="ADH-like_C"/>
</dbReference>
<feature type="domain" description="Alcohol dehydrogenase-like C-terminal" evidence="2">
    <location>
        <begin position="170"/>
        <end position="298"/>
    </location>
</feature>